<sequence length="180" mass="20688">MNFKTIEYLKNGNPKQQRAYGVFTKYAVMEHLSPYEPVLAGTIPIAIDVDNSDLDIICYWEDAKQFRTTLTNCFSDYAGYKLSESEVRGQYTVIASFMLAGFEVEVFGQNTPSHEQLAYRHMLIENYLLNMMGGEFRENIRRLKLEGLKTEPAFAQALGLQGDPYLELLKYEKEMAELPQ</sequence>
<dbReference type="HOGENOM" id="CLU_110690_0_0_10"/>
<reference evidence="1 2" key="1">
    <citation type="journal article" date="2015" name="Sci. Rep.">
        <title>Unraveling adaptation of Pontibacter korlensis to radiation and infertility in desert through complete genome and comparative transcriptomic analysis.</title>
        <authorList>
            <person name="Dai J."/>
            <person name="Dai W."/>
            <person name="Qiu C."/>
            <person name="Yang Z."/>
            <person name="Zhang Y."/>
            <person name="Zhou M."/>
            <person name="Zhang L."/>
            <person name="Fang C."/>
            <person name="Gao Q."/>
            <person name="Yang Q."/>
            <person name="Li X."/>
            <person name="Wang Z."/>
            <person name="Wang Z."/>
            <person name="Jia Z."/>
            <person name="Chen X."/>
        </authorList>
    </citation>
    <scope>NUCLEOTIDE SEQUENCE [LARGE SCALE GENOMIC DNA]</scope>
    <source>
        <strain evidence="1 2">X14-1T</strain>
    </source>
</reference>
<dbReference type="KEGG" id="pko:PKOR_21675"/>
<evidence type="ECO:0000313" key="2">
    <source>
        <dbReference type="Proteomes" id="UP000033109"/>
    </source>
</evidence>
<dbReference type="OrthoDB" id="6402248at2"/>
<evidence type="ECO:0000313" key="1">
    <source>
        <dbReference type="EMBL" id="AKD05199.1"/>
    </source>
</evidence>
<organism evidence="1 2">
    <name type="scientific">Pontibacter korlensis</name>
    <dbReference type="NCBI Taxonomy" id="400092"/>
    <lineage>
        <taxon>Bacteria</taxon>
        <taxon>Pseudomonadati</taxon>
        <taxon>Bacteroidota</taxon>
        <taxon>Cytophagia</taxon>
        <taxon>Cytophagales</taxon>
        <taxon>Hymenobacteraceae</taxon>
        <taxon>Pontibacter</taxon>
    </lineage>
</organism>
<dbReference type="RefSeq" id="WP_046313484.1">
    <property type="nucleotide sequence ID" value="NZ_CBCSCY010000052.1"/>
</dbReference>
<proteinExistence type="predicted"/>
<name>A0A0E3ZI62_9BACT</name>
<dbReference type="STRING" id="400092.PKOR_21675"/>
<dbReference type="Pfam" id="PF14091">
    <property type="entry name" value="DUF4269"/>
    <property type="match status" value="1"/>
</dbReference>
<dbReference type="InterPro" id="IPR025365">
    <property type="entry name" value="DUF4269"/>
</dbReference>
<evidence type="ECO:0008006" key="3">
    <source>
        <dbReference type="Google" id="ProtNLM"/>
    </source>
</evidence>
<dbReference type="PATRIC" id="fig|400092.3.peg.4767"/>
<keyword evidence="2" id="KW-1185">Reference proteome</keyword>
<accession>A0A0E3ZI62</accession>
<protein>
    <recommendedName>
        <fullName evidence="3">Diadenosine tetraphosphate hydrolase</fullName>
    </recommendedName>
</protein>
<dbReference type="EMBL" id="CP009621">
    <property type="protein sequence ID" value="AKD05199.1"/>
    <property type="molecule type" value="Genomic_DNA"/>
</dbReference>
<dbReference type="Proteomes" id="UP000033109">
    <property type="component" value="Chromosome"/>
</dbReference>
<gene>
    <name evidence="1" type="ORF">PKOR_21675</name>
</gene>
<dbReference type="AlphaFoldDB" id="A0A0E3ZI62"/>